<dbReference type="InParanoid" id="A0A2P6NA25"/>
<keyword evidence="12" id="KW-1185">Reference proteome</keyword>
<comment type="similarity">
    <text evidence="2 9">Belongs to the mitochondrial carrier (TC 2.A.29) family.</text>
</comment>
<feature type="repeat" description="Solcar" evidence="8">
    <location>
        <begin position="263"/>
        <end position="354"/>
    </location>
</feature>
<dbReference type="Pfam" id="PF00153">
    <property type="entry name" value="Mito_carr"/>
    <property type="match status" value="3"/>
</dbReference>
<name>A0A2P6NA25_9EUKA</name>
<protein>
    <submittedName>
        <fullName evidence="11">Solute carrier family 25, member 27-like</fullName>
    </submittedName>
</protein>
<evidence type="ECO:0000256" key="6">
    <source>
        <dbReference type="ARBA" id="ARBA00022989"/>
    </source>
</evidence>
<dbReference type="EMBL" id="MDYQ01000138">
    <property type="protein sequence ID" value="PRP80789.1"/>
    <property type="molecule type" value="Genomic_DNA"/>
</dbReference>
<dbReference type="PROSITE" id="PS50920">
    <property type="entry name" value="SOLCAR"/>
    <property type="match status" value="3"/>
</dbReference>
<evidence type="ECO:0000256" key="5">
    <source>
        <dbReference type="ARBA" id="ARBA00022737"/>
    </source>
</evidence>
<dbReference type="InterPro" id="IPR018108">
    <property type="entry name" value="MCP_transmembrane"/>
</dbReference>
<comment type="caution">
    <text evidence="11">The sequence shown here is derived from an EMBL/GenBank/DDBJ whole genome shotgun (WGS) entry which is preliminary data.</text>
</comment>
<comment type="subcellular location">
    <subcellularLocation>
        <location evidence="1">Membrane</location>
        <topology evidence="1">Multi-pass membrane protein</topology>
    </subcellularLocation>
</comment>
<sequence>MGESDGDKRHRASPIIEEHPNCPIDTPVVVDPLTHHARHMSHTEAHAKEIAAQHKPLSSDTGAKLIAGGLSNMALSLLLNPMDVIKVRLQTQSQLQSAGTSLYSNMKYTGFYQAGSLIYREEGYVRGLMRGVAPSMMRDASYSSLRMGLYDLFKAQLAHEGAGKEDIYLWQKIVAGMCSGALGAVIATPTDLVKIRYQMAPGPNSPTRGVIGTFVDIGRTGGIQSLWKGGGPTVVRASVLTASQMSSYDQTKRFLIHSGHFIDGTSTHVIASIVSGLITTTCVNPADVIKTRIMSDAQKGGTKKQMYRGSVDCLVKTIRNEGWLSLMKGWTPNYMRLGPLFLVSLPLSEFIRTSLGADTL</sequence>
<evidence type="ECO:0000256" key="10">
    <source>
        <dbReference type="SAM" id="MobiDB-lite"/>
    </source>
</evidence>
<evidence type="ECO:0000313" key="11">
    <source>
        <dbReference type="EMBL" id="PRP80789.1"/>
    </source>
</evidence>
<dbReference type="OrthoDB" id="448427at2759"/>
<dbReference type="Proteomes" id="UP000241769">
    <property type="component" value="Unassembled WGS sequence"/>
</dbReference>
<keyword evidence="4 8" id="KW-0812">Transmembrane</keyword>
<evidence type="ECO:0000256" key="9">
    <source>
        <dbReference type="RuleBase" id="RU000488"/>
    </source>
</evidence>
<dbReference type="InterPro" id="IPR023395">
    <property type="entry name" value="MCP_dom_sf"/>
</dbReference>
<keyword evidence="5" id="KW-0677">Repeat</keyword>
<dbReference type="Gene3D" id="1.50.40.10">
    <property type="entry name" value="Mitochondrial carrier domain"/>
    <property type="match status" value="2"/>
</dbReference>
<evidence type="ECO:0000256" key="7">
    <source>
        <dbReference type="ARBA" id="ARBA00023136"/>
    </source>
</evidence>
<feature type="repeat" description="Solcar" evidence="8">
    <location>
        <begin position="167"/>
        <end position="254"/>
    </location>
</feature>
<evidence type="ECO:0000256" key="8">
    <source>
        <dbReference type="PROSITE-ProRule" id="PRU00282"/>
    </source>
</evidence>
<evidence type="ECO:0000256" key="2">
    <source>
        <dbReference type="ARBA" id="ARBA00006375"/>
    </source>
</evidence>
<dbReference type="PANTHER" id="PTHR45618">
    <property type="entry name" value="MITOCHONDRIAL DICARBOXYLATE CARRIER-RELATED"/>
    <property type="match status" value="1"/>
</dbReference>
<reference evidence="11 12" key="1">
    <citation type="journal article" date="2018" name="Genome Biol. Evol.">
        <title>Multiple Roots of Fruiting Body Formation in Amoebozoa.</title>
        <authorList>
            <person name="Hillmann F."/>
            <person name="Forbes G."/>
            <person name="Novohradska S."/>
            <person name="Ferling I."/>
            <person name="Riege K."/>
            <person name="Groth M."/>
            <person name="Westermann M."/>
            <person name="Marz M."/>
            <person name="Spaller T."/>
            <person name="Winckler T."/>
            <person name="Schaap P."/>
            <person name="Glockner G."/>
        </authorList>
    </citation>
    <scope>NUCLEOTIDE SEQUENCE [LARGE SCALE GENOMIC DNA]</scope>
    <source>
        <strain evidence="11 12">Jena</strain>
    </source>
</reference>
<evidence type="ECO:0000256" key="4">
    <source>
        <dbReference type="ARBA" id="ARBA00022692"/>
    </source>
</evidence>
<proteinExistence type="inferred from homology"/>
<dbReference type="GO" id="GO:0016020">
    <property type="term" value="C:membrane"/>
    <property type="evidence" value="ECO:0007669"/>
    <property type="project" value="UniProtKB-SubCell"/>
</dbReference>
<dbReference type="InterPro" id="IPR050391">
    <property type="entry name" value="Mito_Metabolite_Transporter"/>
</dbReference>
<feature type="repeat" description="Solcar" evidence="8">
    <location>
        <begin position="59"/>
        <end position="156"/>
    </location>
</feature>
<dbReference type="AlphaFoldDB" id="A0A2P6NA25"/>
<evidence type="ECO:0000256" key="3">
    <source>
        <dbReference type="ARBA" id="ARBA00022448"/>
    </source>
</evidence>
<accession>A0A2P6NA25</accession>
<keyword evidence="3 9" id="KW-0813">Transport</keyword>
<organism evidence="11 12">
    <name type="scientific">Planoprotostelium fungivorum</name>
    <dbReference type="NCBI Taxonomy" id="1890364"/>
    <lineage>
        <taxon>Eukaryota</taxon>
        <taxon>Amoebozoa</taxon>
        <taxon>Evosea</taxon>
        <taxon>Variosea</taxon>
        <taxon>Cavosteliida</taxon>
        <taxon>Cavosteliaceae</taxon>
        <taxon>Planoprotostelium</taxon>
    </lineage>
</organism>
<keyword evidence="7 8" id="KW-0472">Membrane</keyword>
<keyword evidence="6" id="KW-1133">Transmembrane helix</keyword>
<gene>
    <name evidence="11" type="ORF">PROFUN_11529</name>
</gene>
<evidence type="ECO:0000313" key="12">
    <source>
        <dbReference type="Proteomes" id="UP000241769"/>
    </source>
</evidence>
<dbReference type="SUPFAM" id="SSF103506">
    <property type="entry name" value="Mitochondrial carrier"/>
    <property type="match status" value="1"/>
</dbReference>
<feature type="region of interest" description="Disordered" evidence="10">
    <location>
        <begin position="1"/>
        <end position="23"/>
    </location>
</feature>
<evidence type="ECO:0000256" key="1">
    <source>
        <dbReference type="ARBA" id="ARBA00004141"/>
    </source>
</evidence>